<feature type="domain" description="RNase III" evidence="1">
    <location>
        <begin position="9"/>
        <end position="127"/>
    </location>
</feature>
<comment type="caution">
    <text evidence="2">The sequence shown here is derived from an EMBL/GenBank/DDBJ whole genome shotgun (WGS) entry which is preliminary data.</text>
</comment>
<accession>A0A3M7EFS3</accession>
<dbReference type="AlphaFoldDB" id="A0A3M7EFS3"/>
<evidence type="ECO:0000313" key="2">
    <source>
        <dbReference type="EMBL" id="RMY74934.1"/>
    </source>
</evidence>
<dbReference type="InterPro" id="IPR000999">
    <property type="entry name" value="RNase_III_dom"/>
</dbReference>
<dbReference type="GO" id="GO:0004525">
    <property type="term" value="F:ribonuclease III activity"/>
    <property type="evidence" value="ECO:0007669"/>
    <property type="project" value="InterPro"/>
</dbReference>
<sequence length="256" mass="27643">MPNKLGQAKSLIRDLAGYCFKDENILLDALDTTGLRVQQSNQRLALLGDAILKLVILDDWYPTGTPKGAGNDHVSSIGSNANLAAAARLHGIEVCVLTNPGHRGPVSQATLSTTVEAIIGAVYLDSEKDLDAVRTLLDALGLSIASTGNVPAQNRKTLTAPPFSGALDSMLRFARYQAFNARHSITSYRTRMQNHGIQMPAADSDNAERTCRRDCFPLRIIAQFALMATVDELGMVPFGSNFARIYELLSRCPPSA</sequence>
<dbReference type="SMART" id="SM00535">
    <property type="entry name" value="RIBOc"/>
    <property type="match status" value="1"/>
</dbReference>
<evidence type="ECO:0000313" key="3">
    <source>
        <dbReference type="Proteomes" id="UP000269539"/>
    </source>
</evidence>
<dbReference type="PROSITE" id="PS50142">
    <property type="entry name" value="RNASE_3_2"/>
    <property type="match status" value="1"/>
</dbReference>
<dbReference type="Pfam" id="PF00636">
    <property type="entry name" value="Ribonuclease_3"/>
    <property type="match status" value="1"/>
</dbReference>
<protein>
    <recommendedName>
        <fullName evidence="1">RNase III domain-containing protein</fullName>
    </recommendedName>
</protein>
<dbReference type="SUPFAM" id="SSF69065">
    <property type="entry name" value="RNase III domain-like"/>
    <property type="match status" value="1"/>
</dbReference>
<proteinExistence type="predicted"/>
<organism evidence="2 3">
    <name type="scientific">Hortaea werneckii</name>
    <name type="common">Black yeast</name>
    <name type="synonym">Cladosporium werneckii</name>
    <dbReference type="NCBI Taxonomy" id="91943"/>
    <lineage>
        <taxon>Eukaryota</taxon>
        <taxon>Fungi</taxon>
        <taxon>Dikarya</taxon>
        <taxon>Ascomycota</taxon>
        <taxon>Pezizomycotina</taxon>
        <taxon>Dothideomycetes</taxon>
        <taxon>Dothideomycetidae</taxon>
        <taxon>Mycosphaerellales</taxon>
        <taxon>Teratosphaeriaceae</taxon>
        <taxon>Hortaea</taxon>
    </lineage>
</organism>
<reference evidence="2 3" key="1">
    <citation type="journal article" date="2018" name="BMC Genomics">
        <title>Genomic evidence for intraspecific hybridization in a clonal and extremely halotolerant yeast.</title>
        <authorList>
            <person name="Gostincar C."/>
            <person name="Stajich J.E."/>
            <person name="Zupancic J."/>
            <person name="Zalar P."/>
            <person name="Gunde-Cimerman N."/>
        </authorList>
    </citation>
    <scope>NUCLEOTIDE SEQUENCE [LARGE SCALE GENOMIC DNA]</scope>
    <source>
        <strain evidence="2 3">EXF-10513</strain>
    </source>
</reference>
<evidence type="ECO:0000259" key="1">
    <source>
        <dbReference type="PROSITE" id="PS50142"/>
    </source>
</evidence>
<dbReference type="Proteomes" id="UP000269539">
    <property type="component" value="Unassembled WGS sequence"/>
</dbReference>
<dbReference type="CDD" id="cd00593">
    <property type="entry name" value="RIBOc"/>
    <property type="match status" value="1"/>
</dbReference>
<dbReference type="InterPro" id="IPR036389">
    <property type="entry name" value="RNase_III_sf"/>
</dbReference>
<gene>
    <name evidence="2" type="ORF">D0864_09920</name>
</gene>
<dbReference type="EMBL" id="QWIO01001286">
    <property type="protein sequence ID" value="RMY74934.1"/>
    <property type="molecule type" value="Genomic_DNA"/>
</dbReference>
<name>A0A3M7EFS3_HORWE</name>
<dbReference type="Gene3D" id="1.10.1520.10">
    <property type="entry name" value="Ribonuclease III domain"/>
    <property type="match status" value="1"/>
</dbReference>
<dbReference type="GO" id="GO:0006396">
    <property type="term" value="P:RNA processing"/>
    <property type="evidence" value="ECO:0007669"/>
    <property type="project" value="InterPro"/>
</dbReference>